<protein>
    <submittedName>
        <fullName evidence="2">Uncharacterized protein</fullName>
    </submittedName>
</protein>
<gene>
    <name evidence="2" type="ORF">RRG08_013607</name>
</gene>
<dbReference type="AlphaFoldDB" id="A0AAE1APN9"/>
<keyword evidence="3" id="KW-1185">Reference proteome</keyword>
<dbReference type="Proteomes" id="UP001283361">
    <property type="component" value="Unassembled WGS sequence"/>
</dbReference>
<evidence type="ECO:0000313" key="2">
    <source>
        <dbReference type="EMBL" id="KAK3790986.1"/>
    </source>
</evidence>
<comment type="caution">
    <text evidence="2">The sequence shown here is derived from an EMBL/GenBank/DDBJ whole genome shotgun (WGS) entry which is preliminary data.</text>
</comment>
<proteinExistence type="predicted"/>
<evidence type="ECO:0000313" key="3">
    <source>
        <dbReference type="Proteomes" id="UP001283361"/>
    </source>
</evidence>
<organism evidence="2 3">
    <name type="scientific">Elysia crispata</name>
    <name type="common">lettuce slug</name>
    <dbReference type="NCBI Taxonomy" id="231223"/>
    <lineage>
        <taxon>Eukaryota</taxon>
        <taxon>Metazoa</taxon>
        <taxon>Spiralia</taxon>
        <taxon>Lophotrochozoa</taxon>
        <taxon>Mollusca</taxon>
        <taxon>Gastropoda</taxon>
        <taxon>Heterobranchia</taxon>
        <taxon>Euthyneura</taxon>
        <taxon>Panpulmonata</taxon>
        <taxon>Sacoglossa</taxon>
        <taxon>Placobranchoidea</taxon>
        <taxon>Plakobranchidae</taxon>
        <taxon>Elysia</taxon>
    </lineage>
</organism>
<accession>A0AAE1APN9</accession>
<name>A0AAE1APN9_9GAST</name>
<reference evidence="2" key="1">
    <citation type="journal article" date="2023" name="G3 (Bethesda)">
        <title>A reference genome for the long-term kleptoplast-retaining sea slug Elysia crispata morphotype clarki.</title>
        <authorList>
            <person name="Eastman K.E."/>
            <person name="Pendleton A.L."/>
            <person name="Shaikh M.A."/>
            <person name="Suttiyut T."/>
            <person name="Ogas R."/>
            <person name="Tomko P."/>
            <person name="Gavelis G."/>
            <person name="Widhalm J.R."/>
            <person name="Wisecaver J.H."/>
        </authorList>
    </citation>
    <scope>NUCLEOTIDE SEQUENCE</scope>
    <source>
        <strain evidence="2">ECLA1</strain>
    </source>
</reference>
<evidence type="ECO:0000256" key="1">
    <source>
        <dbReference type="SAM" id="MobiDB-lite"/>
    </source>
</evidence>
<feature type="region of interest" description="Disordered" evidence="1">
    <location>
        <begin position="48"/>
        <end position="94"/>
    </location>
</feature>
<feature type="compositionally biased region" description="Polar residues" evidence="1">
    <location>
        <begin position="78"/>
        <end position="90"/>
    </location>
</feature>
<dbReference type="EMBL" id="JAWDGP010001492">
    <property type="protein sequence ID" value="KAK3790986.1"/>
    <property type="molecule type" value="Genomic_DNA"/>
</dbReference>
<feature type="compositionally biased region" description="Polar residues" evidence="1">
    <location>
        <begin position="56"/>
        <end position="71"/>
    </location>
</feature>
<sequence>MFRCRPTDMASFLNERSTFRSATPDDIVSFGPPAQREAFPELFATISFHPPRKSSSRTVDTSRLANRSQGQVPECGDKSSTVRPSNSQWSAPKKLRQSLIDYTSSSGGNRRFPTTWLCVLR</sequence>